<gene>
    <name evidence="2" type="ORF">AA0521_1639</name>
</gene>
<proteinExistence type="predicted"/>
<reference evidence="2" key="1">
    <citation type="submission" date="2013-04" db="EMBL/GenBank/DDBJ databases">
        <title>The genome sequencing project of 58 acetic acid bacteria.</title>
        <authorList>
            <person name="Okamoto-Kainuma A."/>
            <person name="Ishikawa M."/>
            <person name="Umino S."/>
            <person name="Koizumi Y."/>
            <person name="Shiwa Y."/>
            <person name="Yoshikawa H."/>
            <person name="Matsutani M."/>
            <person name="Matsushita K."/>
        </authorList>
    </citation>
    <scope>NUCLEOTIDE SEQUENCE</scope>
    <source>
        <strain evidence="2">NRIC 0521</strain>
    </source>
</reference>
<dbReference type="EMBL" id="BAQJ01000077">
    <property type="protein sequence ID" value="GBQ70257.1"/>
    <property type="molecule type" value="Genomic_DNA"/>
</dbReference>
<evidence type="ECO:0000313" key="3">
    <source>
        <dbReference type="Proteomes" id="UP001061452"/>
    </source>
</evidence>
<accession>A0ABQ0PI65</accession>
<organism evidence="2 3">
    <name type="scientific">Komagataeibacter intermedius NRIC 0521</name>
    <dbReference type="NCBI Taxonomy" id="1307934"/>
    <lineage>
        <taxon>Bacteria</taxon>
        <taxon>Pseudomonadati</taxon>
        <taxon>Pseudomonadota</taxon>
        <taxon>Alphaproteobacteria</taxon>
        <taxon>Acetobacterales</taxon>
        <taxon>Acetobacteraceae</taxon>
        <taxon>Komagataeibacter</taxon>
    </lineage>
</organism>
<evidence type="ECO:0000256" key="1">
    <source>
        <dbReference type="SAM" id="MobiDB-lite"/>
    </source>
</evidence>
<name>A0ABQ0PI65_9PROT</name>
<evidence type="ECO:0000313" key="2">
    <source>
        <dbReference type="EMBL" id="GBQ70257.1"/>
    </source>
</evidence>
<keyword evidence="3" id="KW-1185">Reference proteome</keyword>
<feature type="region of interest" description="Disordered" evidence="1">
    <location>
        <begin position="80"/>
        <end position="101"/>
    </location>
</feature>
<comment type="caution">
    <text evidence="2">The sequence shown here is derived from an EMBL/GenBank/DDBJ whole genome shotgun (WGS) entry which is preliminary data.</text>
</comment>
<sequence length="101" mass="10523">MADGVAAQAGMVSAMTGIVHRIAPAATKEIFRIRSLLCFTGGSPFSWTLHDARYGIEGAGGAPAVQPGVMHWQAAREQSLGSDNVPGHDIFNTGLDQMGNA</sequence>
<protein>
    <submittedName>
        <fullName evidence="2">Uncharacterized protein</fullName>
    </submittedName>
</protein>
<dbReference type="Proteomes" id="UP001061452">
    <property type="component" value="Unassembled WGS sequence"/>
</dbReference>